<evidence type="ECO:0000313" key="2">
    <source>
        <dbReference type="Proteomes" id="UP000256779"/>
    </source>
</evidence>
<proteinExistence type="predicted"/>
<dbReference type="EMBL" id="QREG01000030">
    <property type="protein sequence ID" value="RED92456.1"/>
    <property type="molecule type" value="Genomic_DNA"/>
</dbReference>
<dbReference type="Gene3D" id="2.40.128.140">
    <property type="entry name" value="Outer membrane protein"/>
    <property type="match status" value="1"/>
</dbReference>
<dbReference type="InterPro" id="IPR018707">
    <property type="entry name" value="LpxR"/>
</dbReference>
<evidence type="ECO:0008006" key="3">
    <source>
        <dbReference type="Google" id="ProtNLM"/>
    </source>
</evidence>
<keyword evidence="2" id="KW-1185">Reference proteome</keyword>
<organism evidence="1 2">
    <name type="scientific">Marinoscillum furvescens DSM 4134</name>
    <dbReference type="NCBI Taxonomy" id="1122208"/>
    <lineage>
        <taxon>Bacteria</taxon>
        <taxon>Pseudomonadati</taxon>
        <taxon>Bacteroidota</taxon>
        <taxon>Cytophagia</taxon>
        <taxon>Cytophagales</taxon>
        <taxon>Reichenbachiellaceae</taxon>
        <taxon>Marinoscillum</taxon>
    </lineage>
</organism>
<name>A0A3D9KWE3_MARFU</name>
<sequence length="286" mass="33014">MDFQLVVDNDAFTLDLSQDQYYSSGIYAAARFLMDSTRAVKRVRTYQLNHRIYTPSWIGWDSPSLLDRPYAGTLSATLGNEYYFPGNHYLKAHLEIGWMGPGSLVGQTQKTWHRWFGMPEPKGWKYQINNSPIVNLHLKYAKALISTRNFELVSESTVSAGSIYNLARQELVVRFGELKPLSQSAYVSASIGNQKEKRIEPSLTEIYFFYAPGLEYVLYNATLEGNLIGKKSEYATEAIDWVWQHKAGLMMSWPRFDLAFTAYWRTRENPEALPHDYVAIRMNQRF</sequence>
<accession>A0A3D9KWE3</accession>
<dbReference type="Proteomes" id="UP000256779">
    <property type="component" value="Unassembled WGS sequence"/>
</dbReference>
<protein>
    <recommendedName>
        <fullName evidence="3">Lipid A deacylase LpxR family protein</fullName>
    </recommendedName>
</protein>
<comment type="caution">
    <text evidence="1">The sequence shown here is derived from an EMBL/GenBank/DDBJ whole genome shotgun (WGS) entry which is preliminary data.</text>
</comment>
<gene>
    <name evidence="1" type="ORF">C7460_13024</name>
</gene>
<evidence type="ECO:0000313" key="1">
    <source>
        <dbReference type="EMBL" id="RED92456.1"/>
    </source>
</evidence>
<dbReference type="InterPro" id="IPR037107">
    <property type="entry name" value="Put_OMP_sf"/>
</dbReference>
<dbReference type="Pfam" id="PF09982">
    <property type="entry name" value="LpxR"/>
    <property type="match status" value="1"/>
</dbReference>
<dbReference type="AlphaFoldDB" id="A0A3D9KWE3"/>
<reference evidence="1 2" key="1">
    <citation type="submission" date="2018-07" db="EMBL/GenBank/DDBJ databases">
        <title>Genomic Encyclopedia of Type Strains, Phase IV (KMG-IV): sequencing the most valuable type-strain genomes for metagenomic binning, comparative biology and taxonomic classification.</title>
        <authorList>
            <person name="Goeker M."/>
        </authorList>
    </citation>
    <scope>NUCLEOTIDE SEQUENCE [LARGE SCALE GENOMIC DNA]</scope>
    <source>
        <strain evidence="1 2">DSM 4134</strain>
    </source>
</reference>